<dbReference type="Gene3D" id="3.40.50.150">
    <property type="entry name" value="Vaccinia Virus protein VP39"/>
    <property type="match status" value="1"/>
</dbReference>
<evidence type="ECO:0000259" key="1">
    <source>
        <dbReference type="Pfam" id="PF13649"/>
    </source>
</evidence>
<dbReference type="EMBL" id="AGUD01000308">
    <property type="protein sequence ID" value="EHN08956.1"/>
    <property type="molecule type" value="Genomic_DNA"/>
</dbReference>
<dbReference type="OrthoDB" id="7032234at2"/>
<dbReference type="GO" id="GO:0008168">
    <property type="term" value="F:methyltransferase activity"/>
    <property type="evidence" value="ECO:0007669"/>
    <property type="project" value="UniProtKB-KW"/>
</dbReference>
<sequence length="259" mass="26250">MIDWGIGEYELTAAQLAPAAERAVAAAAIAPGDRVLDVACGTGNGALLAAAAGATTTGVDSAARLLEVAAERAAAAGADASWLVGEAAALPVADASFDAVLSVFGVIFARPPAPAVAELVRATAPGGRIVLTSWTAEGSVAAAGRVVHEAMAAAAPGIASGPAPRDWGDPAVVRELFGAHGIEPAIEPVELAFEAASPEAFADDWLDRHPMWLTARDELGAERYAALRAPLIDALRAGNEDPDGFRATSRYLLVRADVG</sequence>
<keyword evidence="2" id="KW-0489">Methyltransferase</keyword>
<dbReference type="PANTHER" id="PTHR43464:SF83">
    <property type="entry name" value="MALONYL-[ACYL-CARRIER PROTEIN] O-METHYLTRANSFERASE"/>
    <property type="match status" value="1"/>
</dbReference>
<reference evidence="2 3" key="1">
    <citation type="journal article" date="2013" name="Biodegradation">
        <title>Quantitative proteomic analysis of ibuprofen-degrading Patulibacter sp. strain I11.</title>
        <authorList>
            <person name="Almeida B."/>
            <person name="Kjeldal H."/>
            <person name="Lolas I."/>
            <person name="Knudsen A.D."/>
            <person name="Carvalho G."/>
            <person name="Nielsen K.L."/>
            <person name="Barreto Crespo M.T."/>
            <person name="Stensballe A."/>
            <person name="Nielsen J.L."/>
        </authorList>
    </citation>
    <scope>NUCLEOTIDE SEQUENCE [LARGE SCALE GENOMIC DNA]</scope>
    <source>
        <strain evidence="2 3">I11</strain>
    </source>
</reference>
<dbReference type="Proteomes" id="UP000005143">
    <property type="component" value="Unassembled WGS sequence"/>
</dbReference>
<keyword evidence="3" id="KW-1185">Reference proteome</keyword>
<accession>H0EBH5</accession>
<gene>
    <name evidence="2" type="ORF">PAI11_42060</name>
</gene>
<proteinExistence type="predicted"/>
<name>H0EBH5_9ACTN</name>
<keyword evidence="2" id="KW-0808">Transferase</keyword>
<evidence type="ECO:0000313" key="2">
    <source>
        <dbReference type="EMBL" id="EHN08956.1"/>
    </source>
</evidence>
<comment type="caution">
    <text evidence="2">The sequence shown here is derived from an EMBL/GenBank/DDBJ whole genome shotgun (WGS) entry which is preliminary data.</text>
</comment>
<dbReference type="InterPro" id="IPR029063">
    <property type="entry name" value="SAM-dependent_MTases_sf"/>
</dbReference>
<organism evidence="2 3">
    <name type="scientific">Patulibacter medicamentivorans</name>
    <dbReference type="NCBI Taxonomy" id="1097667"/>
    <lineage>
        <taxon>Bacteria</taxon>
        <taxon>Bacillati</taxon>
        <taxon>Actinomycetota</taxon>
        <taxon>Thermoleophilia</taxon>
        <taxon>Solirubrobacterales</taxon>
        <taxon>Patulibacteraceae</taxon>
        <taxon>Patulibacter</taxon>
    </lineage>
</organism>
<protein>
    <submittedName>
        <fullName evidence="2">Methyltransferase type 11</fullName>
    </submittedName>
</protein>
<evidence type="ECO:0000313" key="3">
    <source>
        <dbReference type="Proteomes" id="UP000005143"/>
    </source>
</evidence>
<dbReference type="RefSeq" id="WP_007578972.1">
    <property type="nucleotide sequence ID" value="NZ_AGUD01000308.1"/>
</dbReference>
<dbReference type="AlphaFoldDB" id="H0EBH5"/>
<dbReference type="CDD" id="cd02440">
    <property type="entry name" value="AdoMet_MTases"/>
    <property type="match status" value="1"/>
</dbReference>
<dbReference type="GO" id="GO:0032259">
    <property type="term" value="P:methylation"/>
    <property type="evidence" value="ECO:0007669"/>
    <property type="project" value="UniProtKB-KW"/>
</dbReference>
<dbReference type="SUPFAM" id="SSF53335">
    <property type="entry name" value="S-adenosyl-L-methionine-dependent methyltransferases"/>
    <property type="match status" value="1"/>
</dbReference>
<feature type="domain" description="Methyltransferase" evidence="1">
    <location>
        <begin position="35"/>
        <end position="127"/>
    </location>
</feature>
<dbReference type="PANTHER" id="PTHR43464">
    <property type="entry name" value="METHYLTRANSFERASE"/>
    <property type="match status" value="1"/>
</dbReference>
<dbReference type="Pfam" id="PF13649">
    <property type="entry name" value="Methyltransf_25"/>
    <property type="match status" value="1"/>
</dbReference>
<dbReference type="InterPro" id="IPR041698">
    <property type="entry name" value="Methyltransf_25"/>
</dbReference>